<sequence length="734" mass="84940">MSQNNEEFSSKLNGLNSHSINSASAFMGNVNEAVGPFIPFIAIIATLTREIVKTYENVQYNKSTCGVLVNRVEAAEAAIKGLIRQKEENVDQFLNENYYNSFERYIRCLKKIKGFCIDISQLSKFKKFFTSEKIKELFQAIIKEFDSCTADLNLAVTTNTNEQMVKDLEILHSDMIEMKKFLDNVGGGITSIDDKTKEVIANTNEIKIQNRKIILQNKKIIKILHEDKHTSLDFTPLNEELNNIFELKERVNDQDSKIEAKRIMPSELKDTSQYIIREGNRVIIKKKIYKEMDVACKPIVSMDNIQKIQKHLAILEKLNICPYIIQFHGLSKIDEENVMVFEWAEHKTLRDLYLGFKITWEAKVSIARDICRGLAFLHSVNILHHNLKCEHILMTNNMLPKISNFDFAREFNAATHPIDNFIDIIHWLAPEKLECIRHLKDPKKRENNNRYTIQCEIFSFGMLLWELGYQKKPYENKTLTGILEHVLKGGRETLDIGLHSNPIKKEYCAIIKLAWNQKPSFRPGIRHLFNMLQDLYDSHVLEKGFPLLHPINQIEKSRNVVDLDISKYYPTPSFTPLTPFEEGLQADKACNHEKAWKCFEQHANIGDMLAKYWQGLYYLQGYHVEKNPIKAKELFKEAADAGISEAQVHYAFCLLDENDKKDHIEFLKYLKMAADNNNAMALYNLGTMYLFGQLVEKDQNKGIKYLKQAALKGEPKSMKFLEDSNIAFLSVHEE</sequence>
<keyword evidence="3" id="KW-0808">Transferase</keyword>
<dbReference type="EMBL" id="BLAL01000315">
    <property type="protein sequence ID" value="GET02863.1"/>
    <property type="molecule type" value="Genomic_DNA"/>
</dbReference>
<dbReference type="InterPro" id="IPR011990">
    <property type="entry name" value="TPR-like_helical_dom_sf"/>
</dbReference>
<dbReference type="Proteomes" id="UP000247702">
    <property type="component" value="Unassembled WGS sequence"/>
</dbReference>
<dbReference type="PANTHER" id="PTHR45756:SF1">
    <property type="entry name" value="PROTEIN KINASE DOMAIN CONTAINING PROTEIN"/>
    <property type="match status" value="1"/>
</dbReference>
<dbReference type="InterPro" id="IPR011009">
    <property type="entry name" value="Kinase-like_dom_sf"/>
</dbReference>
<evidence type="ECO:0000313" key="4">
    <source>
        <dbReference type="Proteomes" id="UP000247702"/>
    </source>
</evidence>
<comment type="caution">
    <text evidence="2">The sequence shown here is derived from an EMBL/GenBank/DDBJ whole genome shotgun (WGS) entry which is preliminary data.</text>
</comment>
<dbReference type="InterPro" id="IPR054000">
    <property type="entry name" value="MLKL_N"/>
</dbReference>
<dbReference type="InterPro" id="IPR006597">
    <property type="entry name" value="Sel1-like"/>
</dbReference>
<feature type="domain" description="Protein kinase" evidence="1">
    <location>
        <begin position="270"/>
        <end position="536"/>
    </location>
</feature>
<dbReference type="GO" id="GO:0005524">
    <property type="term" value="F:ATP binding"/>
    <property type="evidence" value="ECO:0007669"/>
    <property type="project" value="InterPro"/>
</dbReference>
<dbReference type="Proteomes" id="UP000615446">
    <property type="component" value="Unassembled WGS sequence"/>
</dbReference>
<protein>
    <submittedName>
        <fullName evidence="3">Kinase-like domain-containing protein</fullName>
    </submittedName>
</protein>
<dbReference type="Gene3D" id="1.10.510.10">
    <property type="entry name" value="Transferase(Phosphotransferase) domain 1"/>
    <property type="match status" value="1"/>
</dbReference>
<dbReference type="PANTHER" id="PTHR45756">
    <property type="entry name" value="PALMITOYLTRANSFERASE"/>
    <property type="match status" value="1"/>
</dbReference>
<dbReference type="Pfam" id="PF07714">
    <property type="entry name" value="PK_Tyr_Ser-Thr"/>
    <property type="match status" value="1"/>
</dbReference>
<dbReference type="Gene3D" id="1.25.40.10">
    <property type="entry name" value="Tetratricopeptide repeat domain"/>
    <property type="match status" value="1"/>
</dbReference>
<dbReference type="InterPro" id="IPR001245">
    <property type="entry name" value="Ser-Thr/Tyr_kinase_cat_dom"/>
</dbReference>
<dbReference type="EMBL" id="BEXD01003702">
    <property type="protein sequence ID" value="GBC01796.1"/>
    <property type="molecule type" value="Genomic_DNA"/>
</dbReference>
<proteinExistence type="predicted"/>
<dbReference type="SMART" id="SM00671">
    <property type="entry name" value="SEL1"/>
    <property type="match status" value="3"/>
</dbReference>
<gene>
    <name evidence="3" type="ORF">RCL2_002923000</name>
    <name evidence="2" type="ORF">RclHR1_04330014</name>
</gene>
<dbReference type="Pfam" id="PF22215">
    <property type="entry name" value="MLKL_N"/>
    <property type="match status" value="1"/>
</dbReference>
<dbReference type="SUPFAM" id="SSF81901">
    <property type="entry name" value="HCP-like"/>
    <property type="match status" value="1"/>
</dbReference>
<dbReference type="PROSITE" id="PS50011">
    <property type="entry name" value="PROTEIN_KINASE_DOM"/>
    <property type="match status" value="1"/>
</dbReference>
<reference evidence="3" key="2">
    <citation type="submission" date="2019-10" db="EMBL/GenBank/DDBJ databases">
        <title>Conservation and host-specific expression of non-tandemly repeated heterogenous ribosome RNA gene in arbuscular mycorrhizal fungi.</title>
        <authorList>
            <person name="Maeda T."/>
            <person name="Kobayashi Y."/>
            <person name="Nakagawa T."/>
            <person name="Ezawa T."/>
            <person name="Yamaguchi K."/>
            <person name="Bino T."/>
            <person name="Nishimoto Y."/>
            <person name="Shigenobu S."/>
            <person name="Kawaguchi M."/>
        </authorList>
    </citation>
    <scope>NUCLEOTIDE SEQUENCE</scope>
    <source>
        <strain evidence="3">HR1</strain>
    </source>
</reference>
<reference evidence="2 4" key="1">
    <citation type="submission" date="2017-11" db="EMBL/GenBank/DDBJ databases">
        <title>The genome of Rhizophagus clarus HR1 reveals common genetic basis of auxotrophy among arbuscular mycorrhizal fungi.</title>
        <authorList>
            <person name="Kobayashi Y."/>
        </authorList>
    </citation>
    <scope>NUCLEOTIDE SEQUENCE [LARGE SCALE GENOMIC DNA]</scope>
    <source>
        <strain evidence="2 4">HR1</strain>
    </source>
</reference>
<evidence type="ECO:0000259" key="1">
    <source>
        <dbReference type="PROSITE" id="PS50011"/>
    </source>
</evidence>
<name>A0A2Z6RGF3_9GLOM</name>
<evidence type="ECO:0000313" key="2">
    <source>
        <dbReference type="EMBL" id="GBC01796.1"/>
    </source>
</evidence>
<dbReference type="Pfam" id="PF08238">
    <property type="entry name" value="Sel1"/>
    <property type="match status" value="3"/>
</dbReference>
<dbReference type="InterPro" id="IPR000719">
    <property type="entry name" value="Prot_kinase_dom"/>
</dbReference>
<evidence type="ECO:0000313" key="3">
    <source>
        <dbReference type="EMBL" id="GET02863.1"/>
    </source>
</evidence>
<keyword evidence="3" id="KW-0418">Kinase</keyword>
<dbReference type="InterPro" id="IPR059179">
    <property type="entry name" value="MLKL-like_MCAfunc"/>
</dbReference>
<dbReference type="AlphaFoldDB" id="A0A2Z6RGF3"/>
<dbReference type="OrthoDB" id="2314769at2759"/>
<accession>A0A2Z6RGF3</accession>
<dbReference type="CDD" id="cd21037">
    <property type="entry name" value="MLKL_NTD"/>
    <property type="match status" value="1"/>
</dbReference>
<dbReference type="GO" id="GO:0007166">
    <property type="term" value="P:cell surface receptor signaling pathway"/>
    <property type="evidence" value="ECO:0007669"/>
    <property type="project" value="InterPro"/>
</dbReference>
<dbReference type="SUPFAM" id="SSF56112">
    <property type="entry name" value="Protein kinase-like (PK-like)"/>
    <property type="match status" value="1"/>
</dbReference>
<dbReference type="InterPro" id="IPR036537">
    <property type="entry name" value="Adaptor_Cbl_N_dom_sf"/>
</dbReference>
<keyword evidence="4" id="KW-1185">Reference proteome</keyword>
<dbReference type="GO" id="GO:0004672">
    <property type="term" value="F:protein kinase activity"/>
    <property type="evidence" value="ECO:0007669"/>
    <property type="project" value="InterPro"/>
</dbReference>
<dbReference type="Gene3D" id="1.20.930.20">
    <property type="entry name" value="Adaptor protein Cbl, N-terminal domain"/>
    <property type="match status" value="1"/>
</dbReference>
<organism evidence="2 4">
    <name type="scientific">Rhizophagus clarus</name>
    <dbReference type="NCBI Taxonomy" id="94130"/>
    <lineage>
        <taxon>Eukaryota</taxon>
        <taxon>Fungi</taxon>
        <taxon>Fungi incertae sedis</taxon>
        <taxon>Mucoromycota</taxon>
        <taxon>Glomeromycotina</taxon>
        <taxon>Glomeromycetes</taxon>
        <taxon>Glomerales</taxon>
        <taxon>Glomeraceae</taxon>
        <taxon>Rhizophagus</taxon>
    </lineage>
</organism>
<dbReference type="InterPro" id="IPR053215">
    <property type="entry name" value="TKL_Ser/Thr_kinase"/>
</dbReference>